<evidence type="ECO:0000256" key="9">
    <source>
        <dbReference type="PIRSR" id="PIRSR617736-1"/>
    </source>
</evidence>
<protein>
    <recommendedName>
        <fullName evidence="3 12">Beta-glucosidase</fullName>
        <ecNumber evidence="3 12">3.2.1.21</ecNumber>
    </recommendedName>
</protein>
<feature type="binding site" evidence="10">
    <location>
        <position position="419"/>
    </location>
    <ligand>
        <name>substrate</name>
    </ligand>
</feature>
<dbReference type="InterPro" id="IPR017736">
    <property type="entry name" value="Glyco_hydro_1_beta-glucosidase"/>
</dbReference>
<evidence type="ECO:0000256" key="5">
    <source>
        <dbReference type="ARBA" id="ARBA00023001"/>
    </source>
</evidence>
<comment type="caution">
    <text evidence="14">The sequence shown here is derived from an EMBL/GenBank/DDBJ whole genome shotgun (WGS) entry which is preliminary data.</text>
</comment>
<name>A0A8J3FNJ0_9ACTN</name>
<dbReference type="GO" id="GO:0005829">
    <property type="term" value="C:cytosol"/>
    <property type="evidence" value="ECO:0007669"/>
    <property type="project" value="TreeGrafter"/>
</dbReference>
<dbReference type="PROSITE" id="PS00572">
    <property type="entry name" value="GLYCOSYL_HYDROL_F1_1"/>
    <property type="match status" value="1"/>
</dbReference>
<feature type="active site" description="Nucleophile" evidence="9 11">
    <location>
        <position position="372"/>
    </location>
</feature>
<dbReference type="NCBIfam" id="TIGR03356">
    <property type="entry name" value="BGL"/>
    <property type="match status" value="1"/>
</dbReference>
<evidence type="ECO:0000256" key="4">
    <source>
        <dbReference type="ARBA" id="ARBA00022801"/>
    </source>
</evidence>
<feature type="compositionally biased region" description="Basic and acidic residues" evidence="13">
    <location>
        <begin position="320"/>
        <end position="329"/>
    </location>
</feature>
<reference evidence="14" key="2">
    <citation type="submission" date="2020-09" db="EMBL/GenBank/DDBJ databases">
        <authorList>
            <person name="Sun Q."/>
            <person name="Zhou Y."/>
        </authorList>
    </citation>
    <scope>NUCLEOTIDE SEQUENCE</scope>
    <source>
        <strain evidence="14">CGMCC 4.7299</strain>
    </source>
</reference>
<evidence type="ECO:0000256" key="10">
    <source>
        <dbReference type="PIRSR" id="PIRSR617736-2"/>
    </source>
</evidence>
<feature type="region of interest" description="Disordered" evidence="13">
    <location>
        <begin position="320"/>
        <end position="343"/>
    </location>
</feature>
<sequence length="466" mass="51794">MNPTVTAASGLILPEADLPATFQWGVATSSYQIEGAIAEDGRTPSIWDTFCRRPGAVHAGDNGDIACDHYHRMPEDVALIKSLGVDTYRFSVAWPRVQPHGRGPANPAGLAFYDRLVDELLAAEIEPWVTLYHWDLPQELEDAGGWPHRDTAYRFADYAMMVFDRLADRVPTFTTLNEPWCSAWLGYFVGVHAPGRTDHDDAIRAVHHLLLGHGLATQRMRAAGGDHRFGITLNTGTADPLTDAPEDAEAARRADGMGLRIYLDPLRHGAYPADMVAELAERGAAFPVRDGDLSIISTPFDVLGVNFYFGQDFSGTDADGRTTDDEGHPVVRGVPPGTARTAMDWPITPERLTRLLVRLHRDYPGLPIVITENGAAFDDAPDEDGFIRDDDRTEYLATHLEAVAEARRQGTDVRGYFAWSLMDNFEWAEGYAKRFGIVHVDYETQKRTLKQSGMWFRDTIRRVRGA</sequence>
<feature type="binding site" evidence="10">
    <location>
        <position position="308"/>
    </location>
    <ligand>
        <name>substrate</name>
    </ligand>
</feature>
<dbReference type="InterPro" id="IPR018120">
    <property type="entry name" value="Glyco_hydro_1_AS"/>
</dbReference>
<evidence type="ECO:0000256" key="11">
    <source>
        <dbReference type="PROSITE-ProRule" id="PRU10055"/>
    </source>
</evidence>
<dbReference type="InterPro" id="IPR033132">
    <property type="entry name" value="GH_1_N_CS"/>
</dbReference>
<evidence type="ECO:0000313" key="15">
    <source>
        <dbReference type="Proteomes" id="UP000656042"/>
    </source>
</evidence>
<keyword evidence="7 12" id="KW-0326">Glycosidase</keyword>
<dbReference type="FunFam" id="3.20.20.80:FF:000004">
    <property type="entry name" value="Beta-glucosidase 6-phospho-beta-glucosidase"/>
    <property type="match status" value="1"/>
</dbReference>
<dbReference type="Pfam" id="PF00232">
    <property type="entry name" value="Glyco_hydro_1"/>
    <property type="match status" value="1"/>
</dbReference>
<dbReference type="InterPro" id="IPR001360">
    <property type="entry name" value="Glyco_hydro_1"/>
</dbReference>
<reference evidence="14" key="1">
    <citation type="journal article" date="2014" name="Int. J. Syst. Evol. Microbiol.">
        <title>Complete genome sequence of Corynebacterium casei LMG S-19264T (=DSM 44701T), isolated from a smear-ripened cheese.</title>
        <authorList>
            <consortium name="US DOE Joint Genome Institute (JGI-PGF)"/>
            <person name="Walter F."/>
            <person name="Albersmeier A."/>
            <person name="Kalinowski J."/>
            <person name="Ruckert C."/>
        </authorList>
    </citation>
    <scope>NUCLEOTIDE SEQUENCE</scope>
    <source>
        <strain evidence="14">CGMCC 4.7299</strain>
    </source>
</reference>
<dbReference type="Gene3D" id="3.20.20.80">
    <property type="entry name" value="Glycosidases"/>
    <property type="match status" value="1"/>
</dbReference>
<evidence type="ECO:0000256" key="13">
    <source>
        <dbReference type="SAM" id="MobiDB-lite"/>
    </source>
</evidence>
<feature type="binding site" evidence="10">
    <location>
        <begin position="426"/>
        <end position="427"/>
    </location>
    <ligand>
        <name>substrate</name>
    </ligand>
</feature>
<keyword evidence="6" id="KW-0119">Carbohydrate metabolism</keyword>
<proteinExistence type="inferred from homology"/>
<evidence type="ECO:0000256" key="7">
    <source>
        <dbReference type="ARBA" id="ARBA00023295"/>
    </source>
</evidence>
<feature type="binding site" evidence="10">
    <location>
        <position position="133"/>
    </location>
    <ligand>
        <name>substrate</name>
    </ligand>
</feature>
<dbReference type="PRINTS" id="PR00131">
    <property type="entry name" value="GLHYDRLASE1"/>
</dbReference>
<evidence type="ECO:0000256" key="3">
    <source>
        <dbReference type="ARBA" id="ARBA00012744"/>
    </source>
</evidence>
<organism evidence="14 15">
    <name type="scientific">Mangrovihabitans endophyticus</name>
    <dbReference type="NCBI Taxonomy" id="1751298"/>
    <lineage>
        <taxon>Bacteria</taxon>
        <taxon>Bacillati</taxon>
        <taxon>Actinomycetota</taxon>
        <taxon>Actinomycetes</taxon>
        <taxon>Micromonosporales</taxon>
        <taxon>Micromonosporaceae</taxon>
        <taxon>Mangrovihabitans</taxon>
    </lineage>
</organism>
<keyword evidence="8" id="KW-0624">Polysaccharide degradation</keyword>
<evidence type="ECO:0000256" key="8">
    <source>
        <dbReference type="ARBA" id="ARBA00023326"/>
    </source>
</evidence>
<keyword evidence="15" id="KW-1185">Reference proteome</keyword>
<keyword evidence="5" id="KW-0136">Cellulose degradation</keyword>
<keyword evidence="4 12" id="KW-0378">Hydrolase</keyword>
<dbReference type="PANTHER" id="PTHR10353:SF36">
    <property type="entry name" value="LP05116P"/>
    <property type="match status" value="1"/>
</dbReference>
<dbReference type="InterPro" id="IPR017853">
    <property type="entry name" value="GH"/>
</dbReference>
<comment type="similarity">
    <text evidence="2 12">Belongs to the glycosyl hydrolase 1 family.</text>
</comment>
<evidence type="ECO:0000256" key="1">
    <source>
        <dbReference type="ARBA" id="ARBA00000448"/>
    </source>
</evidence>
<dbReference type="PANTHER" id="PTHR10353">
    <property type="entry name" value="GLYCOSYL HYDROLASE"/>
    <property type="match status" value="1"/>
</dbReference>
<evidence type="ECO:0000256" key="6">
    <source>
        <dbReference type="ARBA" id="ARBA00023277"/>
    </source>
</evidence>
<dbReference type="GO" id="GO:0008422">
    <property type="term" value="F:beta-glucosidase activity"/>
    <property type="evidence" value="ECO:0007669"/>
    <property type="project" value="UniProtKB-EC"/>
</dbReference>
<evidence type="ECO:0000256" key="12">
    <source>
        <dbReference type="RuleBase" id="RU361175"/>
    </source>
</evidence>
<dbReference type="Proteomes" id="UP000656042">
    <property type="component" value="Unassembled WGS sequence"/>
</dbReference>
<comment type="catalytic activity">
    <reaction evidence="1 12">
        <text>Hydrolysis of terminal, non-reducing beta-D-glucosyl residues with release of beta-D-glucose.</text>
        <dbReference type="EC" id="3.2.1.21"/>
    </reaction>
</comment>
<feature type="binding site" evidence="10">
    <location>
        <position position="177"/>
    </location>
    <ligand>
        <name>substrate</name>
    </ligand>
</feature>
<evidence type="ECO:0000313" key="14">
    <source>
        <dbReference type="EMBL" id="GGK84548.1"/>
    </source>
</evidence>
<dbReference type="RefSeq" id="WP_189078710.1">
    <property type="nucleotide sequence ID" value="NZ_BMMX01000005.1"/>
</dbReference>
<dbReference type="GO" id="GO:0030245">
    <property type="term" value="P:cellulose catabolic process"/>
    <property type="evidence" value="ECO:0007669"/>
    <property type="project" value="UniProtKB-KW"/>
</dbReference>
<feature type="binding site" evidence="10">
    <location>
        <position position="32"/>
    </location>
    <ligand>
        <name>substrate</name>
    </ligand>
</feature>
<gene>
    <name evidence="14" type="primary">bglB</name>
    <name evidence="14" type="ORF">GCM10012284_18530</name>
</gene>
<accession>A0A8J3FNJ0</accession>
<evidence type="ECO:0000256" key="2">
    <source>
        <dbReference type="ARBA" id="ARBA00010838"/>
    </source>
</evidence>
<dbReference type="EMBL" id="BMMX01000005">
    <property type="protein sequence ID" value="GGK84548.1"/>
    <property type="molecule type" value="Genomic_DNA"/>
</dbReference>
<dbReference type="PROSITE" id="PS00653">
    <property type="entry name" value="GLYCOSYL_HYDROL_F1_2"/>
    <property type="match status" value="1"/>
</dbReference>
<dbReference type="EC" id="3.2.1.21" evidence="3 12"/>
<dbReference type="SUPFAM" id="SSF51445">
    <property type="entry name" value="(Trans)glycosidases"/>
    <property type="match status" value="1"/>
</dbReference>
<dbReference type="AlphaFoldDB" id="A0A8J3FNJ0"/>
<feature type="active site" description="Proton donor" evidence="9">
    <location>
        <position position="178"/>
    </location>
</feature>